<dbReference type="EMBL" id="AGWX01000003">
    <property type="protein sequence ID" value="EKS38277.1"/>
    <property type="molecule type" value="Genomic_DNA"/>
</dbReference>
<dbReference type="InterPro" id="IPR006368">
    <property type="entry name" value="GDP_Man_deHydtase"/>
</dbReference>
<keyword evidence="10" id="KW-1185">Reference proteome</keyword>
<dbReference type="PATRIC" id="fig|883078.3.peg.2174"/>
<dbReference type="AlphaFoldDB" id="K8P6S2"/>
<sequence length="347" mass="38394">MKLKVLITGASGQDGYYLINLLRQHGCVVHAQSRREVHSNAHLDGAQWHAGDPTDREFLGGLISNILPDEIYNLAAISRPIQSWDAPGETADLNALVPQDICELLLKHKPDCRLFQASSSEIFGDAPGHAQNEQTLCVPKSPYGAAKLYAHRIIGAYRAKYGLHVSCGILFNHESPRRPLSFVSQKIAFAAAAVSLGLNETSEADERGLPILQHGKIALGDLSVRRDFGFAGDYVEAMRLIVRHSVADDYVIGTGEDHSIEDFCNQAFRLVGRKWTDHVVFDAGLMRKIDSRYTRADATKIQTVLNWRPKVDFQSLVSMMVNAQIAFIKNSMSLNRNPGGDYYSAEC</sequence>
<gene>
    <name evidence="9" type="ORF">HMPREF9695_02117</name>
</gene>
<keyword evidence="5" id="KW-0536">Nodulation</keyword>
<evidence type="ECO:0000256" key="4">
    <source>
        <dbReference type="ARBA" id="ARBA00011989"/>
    </source>
</evidence>
<comment type="caution">
    <text evidence="9">The sequence shown here is derived from an EMBL/GenBank/DDBJ whole genome shotgun (WGS) entry which is preliminary data.</text>
</comment>
<dbReference type="Gene3D" id="3.40.50.720">
    <property type="entry name" value="NAD(P)-binding Rossmann-like Domain"/>
    <property type="match status" value="1"/>
</dbReference>
<evidence type="ECO:0000259" key="8">
    <source>
        <dbReference type="Pfam" id="PF16363"/>
    </source>
</evidence>
<dbReference type="HOGENOM" id="CLU_007383_14_0_5"/>
<dbReference type="RefSeq" id="WP_006020838.1">
    <property type="nucleotide sequence ID" value="NZ_KB375282.1"/>
</dbReference>
<dbReference type="EC" id="4.2.1.47" evidence="4"/>
<dbReference type="InterPro" id="IPR036291">
    <property type="entry name" value="NAD(P)-bd_dom_sf"/>
</dbReference>
<dbReference type="CDD" id="cd05260">
    <property type="entry name" value="GDP_MD_SDR_e"/>
    <property type="match status" value="1"/>
</dbReference>
<evidence type="ECO:0000313" key="10">
    <source>
        <dbReference type="Proteomes" id="UP000001096"/>
    </source>
</evidence>
<dbReference type="InterPro" id="IPR016040">
    <property type="entry name" value="NAD(P)-bd_dom"/>
</dbReference>
<evidence type="ECO:0000256" key="6">
    <source>
        <dbReference type="ARBA" id="ARBA00023239"/>
    </source>
</evidence>
<dbReference type="Pfam" id="PF16363">
    <property type="entry name" value="GDP_Man_Dehyd"/>
    <property type="match status" value="1"/>
</dbReference>
<dbReference type="GO" id="GO:0008446">
    <property type="term" value="F:GDP-mannose 4,6-dehydratase activity"/>
    <property type="evidence" value="ECO:0007669"/>
    <property type="project" value="UniProtKB-EC"/>
</dbReference>
<dbReference type="GO" id="GO:0042351">
    <property type="term" value="P:'de novo' GDP-L-fucose biosynthetic process"/>
    <property type="evidence" value="ECO:0007669"/>
    <property type="project" value="TreeGrafter"/>
</dbReference>
<evidence type="ECO:0000256" key="3">
    <source>
        <dbReference type="ARBA" id="ARBA00009263"/>
    </source>
</evidence>
<protein>
    <recommendedName>
        <fullName evidence="4">GDP-mannose 4,6-dehydratase</fullName>
        <ecNumber evidence="4">4.2.1.47</ecNumber>
    </recommendedName>
</protein>
<dbReference type="Proteomes" id="UP000001096">
    <property type="component" value="Unassembled WGS sequence"/>
</dbReference>
<comment type="catalytic activity">
    <reaction evidence="1">
        <text>GDP-alpha-D-mannose = GDP-4-dehydro-alpha-D-rhamnose + H2O</text>
        <dbReference type="Rhea" id="RHEA:23820"/>
        <dbReference type="ChEBI" id="CHEBI:15377"/>
        <dbReference type="ChEBI" id="CHEBI:57527"/>
        <dbReference type="ChEBI" id="CHEBI:57964"/>
        <dbReference type="EC" id="4.2.1.47"/>
    </reaction>
</comment>
<dbReference type="PANTHER" id="PTHR43715:SF1">
    <property type="entry name" value="GDP-MANNOSE 4,6 DEHYDRATASE"/>
    <property type="match status" value="1"/>
</dbReference>
<accession>K8P6S2</accession>
<evidence type="ECO:0000256" key="7">
    <source>
        <dbReference type="ARBA" id="ARBA00059383"/>
    </source>
</evidence>
<keyword evidence="6" id="KW-0456">Lyase</keyword>
<feature type="domain" description="NAD(P)-binding" evidence="8">
    <location>
        <begin position="6"/>
        <end position="320"/>
    </location>
</feature>
<evidence type="ECO:0000313" key="9">
    <source>
        <dbReference type="EMBL" id="EKS38277.1"/>
    </source>
</evidence>
<evidence type="ECO:0000256" key="1">
    <source>
        <dbReference type="ARBA" id="ARBA00000188"/>
    </source>
</evidence>
<comment type="similarity">
    <text evidence="3">Belongs to the NAD(P)-dependent epimerase/dehydratase family. GDP-mannose 4,6-dehydratase subfamily.</text>
</comment>
<evidence type="ECO:0000256" key="5">
    <source>
        <dbReference type="ARBA" id="ARBA00022458"/>
    </source>
</evidence>
<dbReference type="eggNOG" id="COG1089">
    <property type="taxonomic scope" value="Bacteria"/>
</dbReference>
<evidence type="ECO:0000256" key="2">
    <source>
        <dbReference type="ARBA" id="ARBA00001937"/>
    </source>
</evidence>
<reference evidence="9 10" key="1">
    <citation type="submission" date="2012-04" db="EMBL/GenBank/DDBJ databases">
        <title>The Genome Sequence of Afipia broomeae ATCC 49717.</title>
        <authorList>
            <consortium name="The Broad Institute Genome Sequencing Platform"/>
            <person name="Earl A."/>
            <person name="Ward D."/>
            <person name="Feldgarden M."/>
            <person name="Gevers D."/>
            <person name="Huys G."/>
            <person name="Walker B."/>
            <person name="Young S.K."/>
            <person name="Zeng Q."/>
            <person name="Gargeya S."/>
            <person name="Fitzgerald M."/>
            <person name="Haas B."/>
            <person name="Abouelleil A."/>
            <person name="Alvarado L."/>
            <person name="Arachchi H.M."/>
            <person name="Berlin A."/>
            <person name="Chapman S.B."/>
            <person name="Goldberg J."/>
            <person name="Griggs A."/>
            <person name="Gujja S."/>
            <person name="Hansen M."/>
            <person name="Howarth C."/>
            <person name="Imamovic A."/>
            <person name="Larimer J."/>
            <person name="McCowen C."/>
            <person name="Montmayeur A."/>
            <person name="Murphy C."/>
            <person name="Neiman D."/>
            <person name="Pearson M."/>
            <person name="Priest M."/>
            <person name="Roberts A."/>
            <person name="Saif S."/>
            <person name="Shea T."/>
            <person name="Sisk P."/>
            <person name="Sykes S."/>
            <person name="Wortman J."/>
            <person name="Nusbaum C."/>
            <person name="Birren B."/>
        </authorList>
    </citation>
    <scope>NUCLEOTIDE SEQUENCE [LARGE SCALE GENOMIC DNA]</scope>
    <source>
        <strain evidence="9 10">ATCC 49717</strain>
    </source>
</reference>
<comment type="cofactor">
    <cofactor evidence="2">
        <name>NADP(+)</name>
        <dbReference type="ChEBI" id="CHEBI:58349"/>
    </cofactor>
</comment>
<comment type="function">
    <text evidence="7">Catalyzes the conversion of GDP-D-mannose to GDP-4-dehydro-6-deoxy-D-mannose.</text>
</comment>
<organism evidence="9 10">
    <name type="scientific">Afipia broomeae ATCC 49717</name>
    <dbReference type="NCBI Taxonomy" id="883078"/>
    <lineage>
        <taxon>Bacteria</taxon>
        <taxon>Pseudomonadati</taxon>
        <taxon>Pseudomonadota</taxon>
        <taxon>Alphaproteobacteria</taxon>
        <taxon>Hyphomicrobiales</taxon>
        <taxon>Nitrobacteraceae</taxon>
        <taxon>Afipia</taxon>
    </lineage>
</organism>
<dbReference type="SUPFAM" id="SSF51735">
    <property type="entry name" value="NAD(P)-binding Rossmann-fold domains"/>
    <property type="match status" value="1"/>
</dbReference>
<name>K8P6S2_9BRAD</name>
<proteinExistence type="inferred from homology"/>
<dbReference type="PANTHER" id="PTHR43715">
    <property type="entry name" value="GDP-MANNOSE 4,6-DEHYDRATASE"/>
    <property type="match status" value="1"/>
</dbReference>
<dbReference type="FunFam" id="3.40.50.720:FF:000924">
    <property type="entry name" value="GDP-mannose 4,6 dehydratase"/>
    <property type="match status" value="1"/>
</dbReference>
<dbReference type="Gene3D" id="3.90.25.10">
    <property type="entry name" value="UDP-galactose 4-epimerase, domain 1"/>
    <property type="match status" value="1"/>
</dbReference>